<dbReference type="Proteomes" id="UP000501753">
    <property type="component" value="Chromosome"/>
</dbReference>
<dbReference type="PANTHER" id="PTHR42743:SF2">
    <property type="entry name" value="AMINODEOXYCHORISMATE LYASE"/>
    <property type="match status" value="1"/>
</dbReference>
<proteinExistence type="inferred from homology"/>
<dbReference type="EMBL" id="CP034687">
    <property type="protein sequence ID" value="AZS90187.1"/>
    <property type="molecule type" value="Genomic_DNA"/>
</dbReference>
<dbReference type="GO" id="GO:0008483">
    <property type="term" value="F:transaminase activity"/>
    <property type="evidence" value="ECO:0007669"/>
    <property type="project" value="UniProtKB-KW"/>
</dbReference>
<reference evidence="2 4" key="2">
    <citation type="submission" date="2018-12" db="EMBL/GenBank/DDBJ databases">
        <title>Streptomyces griseoviridis F1-27 complete genome.</title>
        <authorList>
            <person name="Mariita R.M."/>
            <person name="Sello J.K."/>
        </authorList>
    </citation>
    <scope>NUCLEOTIDE SEQUENCE [LARGE SCALE GENOMIC DNA]</scope>
    <source>
        <strain evidence="2 4">F1-27</strain>
    </source>
</reference>
<dbReference type="Proteomes" id="UP000271291">
    <property type="component" value="Chromosome"/>
</dbReference>
<dbReference type="InterPro" id="IPR043131">
    <property type="entry name" value="BCAT-like_N"/>
</dbReference>
<dbReference type="PANTHER" id="PTHR42743">
    <property type="entry name" value="AMINO-ACID AMINOTRANSFERASE"/>
    <property type="match status" value="1"/>
</dbReference>
<keyword evidence="2" id="KW-0808">Transferase</keyword>
<evidence type="ECO:0000313" key="2">
    <source>
        <dbReference type="EMBL" id="AZS90187.1"/>
    </source>
</evidence>
<organism evidence="2 4">
    <name type="scientific">Streptomyces griseoviridis</name>
    <dbReference type="NCBI Taxonomy" id="45398"/>
    <lineage>
        <taxon>Bacteria</taxon>
        <taxon>Bacillati</taxon>
        <taxon>Actinomycetota</taxon>
        <taxon>Actinomycetes</taxon>
        <taxon>Kitasatosporales</taxon>
        <taxon>Streptomycetaceae</taxon>
        <taxon>Streptomyces</taxon>
    </lineage>
</organism>
<keyword evidence="2" id="KW-0032">Aminotransferase</keyword>
<dbReference type="Gene3D" id="3.30.470.10">
    <property type="match status" value="1"/>
</dbReference>
<evidence type="ECO:0000313" key="3">
    <source>
        <dbReference type="EMBL" id="QCN84453.1"/>
    </source>
</evidence>
<dbReference type="EMBL" id="CP029078">
    <property type="protein sequence ID" value="QCN84453.1"/>
    <property type="molecule type" value="Genomic_DNA"/>
</dbReference>
<comment type="similarity">
    <text evidence="1">Belongs to the class-IV pyridoxal-phosphate-dependent aminotransferase family.</text>
</comment>
<dbReference type="KEGG" id="sgd:ELQ87_34055"/>
<dbReference type="InterPro" id="IPR001544">
    <property type="entry name" value="Aminotrans_IV"/>
</dbReference>
<evidence type="ECO:0000313" key="5">
    <source>
        <dbReference type="Proteomes" id="UP000501753"/>
    </source>
</evidence>
<dbReference type="InterPro" id="IPR043132">
    <property type="entry name" value="BCAT-like_C"/>
</dbReference>
<dbReference type="InterPro" id="IPR050571">
    <property type="entry name" value="Class-IV_PLP-Dep_Aminotrnsfr"/>
</dbReference>
<name>A0A3Q9L095_STRGD</name>
<dbReference type="OrthoDB" id="8912228at2"/>
<dbReference type="SUPFAM" id="SSF56752">
    <property type="entry name" value="D-aminoacid aminotransferase-like PLP-dependent enzymes"/>
    <property type="match status" value="1"/>
</dbReference>
<sequence>MIELDGEPAAPDDLIALAVTNYGHFTTLLVEDGAVRGLDLHLERLIRDCRLLFGTPLDPDRVRALARRAAPERGRRVVRVTVFDPALGLATMAADAHPRVLVTARPAPAADPGPLRVRTAVHLRDLPEVKSVGLAATLRLRRRAARDGYDDVLLTGADGAVLEGGTWNIGLVRDGEVVWPGGDILAGTTRQLLRRAGDDVTDLVSVSELGDCEAVFATNAVTGVRPVVRIDERAYPAVHPVLSRLADTYRSLPADPL</sequence>
<evidence type="ECO:0000256" key="1">
    <source>
        <dbReference type="ARBA" id="ARBA00009320"/>
    </source>
</evidence>
<dbReference type="Gene3D" id="3.20.10.10">
    <property type="entry name" value="D-amino Acid Aminotransferase, subunit A, domain 2"/>
    <property type="match status" value="1"/>
</dbReference>
<dbReference type="GO" id="GO:0008153">
    <property type="term" value="P:4-aminobenzoate biosynthetic process"/>
    <property type="evidence" value="ECO:0007669"/>
    <property type="project" value="TreeGrafter"/>
</dbReference>
<keyword evidence="5" id="KW-1185">Reference proteome</keyword>
<gene>
    <name evidence="3" type="ORF">DDJ31_05210</name>
    <name evidence="2" type="ORF">ELQ87_34055</name>
</gene>
<dbReference type="GO" id="GO:0005829">
    <property type="term" value="C:cytosol"/>
    <property type="evidence" value="ECO:0007669"/>
    <property type="project" value="TreeGrafter"/>
</dbReference>
<evidence type="ECO:0000313" key="4">
    <source>
        <dbReference type="Proteomes" id="UP000271291"/>
    </source>
</evidence>
<dbReference type="InterPro" id="IPR036038">
    <property type="entry name" value="Aminotransferase-like"/>
</dbReference>
<reference evidence="3 5" key="1">
    <citation type="submission" date="2018-04" db="EMBL/GenBank/DDBJ databases">
        <title>Complete genome sequences of Streptomyces griseoviridis K61 and characterization of antagonistic properties of biological control agents.</title>
        <authorList>
            <person name="Mariita R.M."/>
            <person name="Sello J.K."/>
        </authorList>
    </citation>
    <scope>NUCLEOTIDE SEQUENCE [LARGE SCALE GENOMIC DNA]</scope>
    <source>
        <strain evidence="3 5">K61</strain>
    </source>
</reference>
<protein>
    <submittedName>
        <fullName evidence="2">Aminotransferase</fullName>
    </submittedName>
</protein>
<accession>A0A3Q9L095</accession>
<dbReference type="GO" id="GO:0008696">
    <property type="term" value="F:4-amino-4-deoxychorismate lyase activity"/>
    <property type="evidence" value="ECO:0007669"/>
    <property type="project" value="TreeGrafter"/>
</dbReference>
<dbReference type="NCBIfam" id="NF006734">
    <property type="entry name" value="PRK09266.1"/>
    <property type="match status" value="1"/>
</dbReference>
<dbReference type="RefSeq" id="WP_127182944.1">
    <property type="nucleotide sequence ID" value="NZ_CP029078.1"/>
</dbReference>
<dbReference type="Pfam" id="PF01063">
    <property type="entry name" value="Aminotran_4"/>
    <property type="match status" value="1"/>
</dbReference>
<dbReference type="AlphaFoldDB" id="A0A3Q9L095"/>